<feature type="region of interest" description="Disordered" evidence="1">
    <location>
        <begin position="1"/>
        <end position="39"/>
    </location>
</feature>
<dbReference type="EMBL" id="OZ034817">
    <property type="protein sequence ID" value="CAL1380489.1"/>
    <property type="molecule type" value="Genomic_DNA"/>
</dbReference>
<evidence type="ECO:0000256" key="1">
    <source>
        <dbReference type="SAM" id="MobiDB-lite"/>
    </source>
</evidence>
<accession>A0AAV2E3V9</accession>
<dbReference type="AlphaFoldDB" id="A0AAV2E3V9"/>
<dbReference type="Proteomes" id="UP001497516">
    <property type="component" value="Chromosome 4"/>
</dbReference>
<organism evidence="2 3">
    <name type="scientific">Linum trigynum</name>
    <dbReference type="NCBI Taxonomy" id="586398"/>
    <lineage>
        <taxon>Eukaryota</taxon>
        <taxon>Viridiplantae</taxon>
        <taxon>Streptophyta</taxon>
        <taxon>Embryophyta</taxon>
        <taxon>Tracheophyta</taxon>
        <taxon>Spermatophyta</taxon>
        <taxon>Magnoliopsida</taxon>
        <taxon>eudicotyledons</taxon>
        <taxon>Gunneridae</taxon>
        <taxon>Pentapetalae</taxon>
        <taxon>rosids</taxon>
        <taxon>fabids</taxon>
        <taxon>Malpighiales</taxon>
        <taxon>Linaceae</taxon>
        <taxon>Linum</taxon>
    </lineage>
</organism>
<name>A0AAV2E3V9_9ROSI</name>
<reference evidence="2 3" key="1">
    <citation type="submission" date="2024-04" db="EMBL/GenBank/DDBJ databases">
        <authorList>
            <person name="Fracassetti M."/>
        </authorList>
    </citation>
    <scope>NUCLEOTIDE SEQUENCE [LARGE SCALE GENOMIC DNA]</scope>
</reference>
<proteinExistence type="predicted"/>
<evidence type="ECO:0000313" key="3">
    <source>
        <dbReference type="Proteomes" id="UP001497516"/>
    </source>
</evidence>
<keyword evidence="3" id="KW-1185">Reference proteome</keyword>
<protein>
    <submittedName>
        <fullName evidence="2">Uncharacterized protein</fullName>
    </submittedName>
</protein>
<evidence type="ECO:0000313" key="2">
    <source>
        <dbReference type="EMBL" id="CAL1380489.1"/>
    </source>
</evidence>
<sequence>MQGGGIISKMALHPPDALPVTDLNPSGRPPDLSQPLTGDKESGMIVALCSNPQDLPCAMNETEMVVDLAP</sequence>
<gene>
    <name evidence="2" type="ORF">LTRI10_LOCUS21929</name>
</gene>